<accession>A0AAD4CZZ3</accession>
<keyword evidence="2" id="KW-1185">Reference proteome</keyword>
<evidence type="ECO:0000313" key="1">
    <source>
        <dbReference type="EMBL" id="KAG0248923.1"/>
    </source>
</evidence>
<dbReference type="Proteomes" id="UP001194580">
    <property type="component" value="Unassembled WGS sequence"/>
</dbReference>
<sequence length="74" mass="8683">DDDIEKRFFLKNIPGRHKVERFGRNVVQAIMKSYPASFKDVSANWIIYRGSNIRDELNKYNRKILGQGQISARL</sequence>
<evidence type="ECO:0000313" key="2">
    <source>
        <dbReference type="Proteomes" id="UP001194580"/>
    </source>
</evidence>
<reference evidence="1" key="1">
    <citation type="journal article" date="2020" name="Fungal Divers.">
        <title>Resolving the Mortierellaceae phylogeny through synthesis of multi-gene phylogenetics and phylogenomics.</title>
        <authorList>
            <person name="Vandepol N."/>
            <person name="Liber J."/>
            <person name="Desiro A."/>
            <person name="Na H."/>
            <person name="Kennedy M."/>
            <person name="Barry K."/>
            <person name="Grigoriev I.V."/>
            <person name="Miller A.N."/>
            <person name="O'Donnell K."/>
            <person name="Stajich J.E."/>
            <person name="Bonito G."/>
        </authorList>
    </citation>
    <scope>NUCLEOTIDE SEQUENCE</scope>
    <source>
        <strain evidence="1">NRRL 28262</strain>
    </source>
</reference>
<protein>
    <submittedName>
        <fullName evidence="1">Uncharacterized protein</fullName>
    </submittedName>
</protein>
<comment type="caution">
    <text evidence="1">The sequence shown here is derived from an EMBL/GenBank/DDBJ whole genome shotgun (WGS) entry which is preliminary data.</text>
</comment>
<name>A0AAD4CZZ3_9FUNG</name>
<feature type="non-terminal residue" evidence="1">
    <location>
        <position position="1"/>
    </location>
</feature>
<proteinExistence type="predicted"/>
<organism evidence="1 2">
    <name type="scientific">Linnemannia exigua</name>
    <dbReference type="NCBI Taxonomy" id="604196"/>
    <lineage>
        <taxon>Eukaryota</taxon>
        <taxon>Fungi</taxon>
        <taxon>Fungi incertae sedis</taxon>
        <taxon>Mucoromycota</taxon>
        <taxon>Mortierellomycotina</taxon>
        <taxon>Mortierellomycetes</taxon>
        <taxon>Mortierellales</taxon>
        <taxon>Mortierellaceae</taxon>
        <taxon>Linnemannia</taxon>
    </lineage>
</organism>
<dbReference type="AlphaFoldDB" id="A0AAD4CZZ3"/>
<dbReference type="EMBL" id="JAAAIL010003894">
    <property type="protein sequence ID" value="KAG0248923.1"/>
    <property type="molecule type" value="Genomic_DNA"/>
</dbReference>
<gene>
    <name evidence="1" type="ORF">BGZ95_007789</name>
</gene>